<keyword evidence="14" id="KW-1185">Reference proteome</keyword>
<dbReference type="SUPFAM" id="SSF56935">
    <property type="entry name" value="Porins"/>
    <property type="match status" value="1"/>
</dbReference>
<keyword evidence="10" id="KW-0732">Signal</keyword>
<sequence>MKKLPIVLMLQAALLCANAAEVTSLPNAGTVRGRIVDADEGILPGATVYIKSLKTSVVSDENGFYNLTNIKPGTYNVTVSYVGYKPVTTTVTISGGGTVERNIVMSEGTYLREVKVHGALHGRRKALNMQKNSMGVTNVVSADQVGKFPDSNIGDALKRINGINVQYDQGEARFGQVRGTAADLSSVTVNGNRVPSAEGGTRNVQLDLIPADMVQTIEVNKVVTSDMDGDAIGGSINLVTKNTPYRRVLNFSAGTGYNMVSRKMEKELSATWGDRFLDDRLGLMLAASYQYNPGGSDNTEFTYDVDDNNKVFLNKAEIRQYYVTRQRQSYTFSTDYKFNADHKIRFRAMYNRRNDWENRFRLTYKKISEKSSKRSLVLQTKAGSDNNKNRRLELQQTMDFMLDGEHYFGNLKVDWAGSYSRATEDRPNERYMGVVMKGKAKANEDFLKGIDFVDNGGRQPYPSAVISSIDDYKWSIDELTNSNQEIYENEWKGRLNFTLPLSTGLYGTKMKIGAKFTSKEKDKAIHCLDYIDAYKKVNNDEWKKYLSPHIRNGFMAGKNYPEGTPFIANHYLGSFNFASLEGNELNSKAAGNYHATEKVTAAYIRFDQRLGEKMDLTAGLRMEYTNLNYSGFNWVVDNAKDENGKLIPTGDKKNNYVNWLPSVLFKYTPMNDWNVRASFTETLSRPKYSWLVPSVSYTVADEEASMGNPNLKATTSYNLDLSTDYYFKSIGLVSLGVFYKRLNNVIVDEVWKSSTDPNIPNGLLTEDGETPKYEITKPINAYDARLFGVEVAYERDFSFITPVLKCLGFYGTYTYTHSNTLNHKFEHRAMDDAKNIKMTGSPQHTANASLYFEQNGTNIRLSWNTASSFIDELGTVAELDRYYDSVNYLDINASYTWGKRSKFTVYANATNLLNQPLRYYQGTKDRTMQSEYYGVKLNAGIKISL</sequence>
<evidence type="ECO:0000256" key="4">
    <source>
        <dbReference type="ARBA" id="ARBA00022692"/>
    </source>
</evidence>
<comment type="similarity">
    <text evidence="8 9">Belongs to the TonB-dependent receptor family.</text>
</comment>
<evidence type="ECO:0000259" key="11">
    <source>
        <dbReference type="Pfam" id="PF00593"/>
    </source>
</evidence>
<dbReference type="NCBIfam" id="TIGR01782">
    <property type="entry name" value="TonB-Xanth-Caul"/>
    <property type="match status" value="1"/>
</dbReference>
<dbReference type="InterPro" id="IPR039426">
    <property type="entry name" value="TonB-dep_rcpt-like"/>
</dbReference>
<dbReference type="Gene3D" id="2.60.40.1120">
    <property type="entry name" value="Carboxypeptidase-like, regulatory domain"/>
    <property type="match status" value="1"/>
</dbReference>
<dbReference type="Gene3D" id="2.40.170.20">
    <property type="entry name" value="TonB-dependent receptor, beta-barrel domain"/>
    <property type="match status" value="1"/>
</dbReference>
<comment type="caution">
    <text evidence="13">The sequence shown here is derived from an EMBL/GenBank/DDBJ whole genome shotgun (WGS) entry which is preliminary data.</text>
</comment>
<gene>
    <name evidence="13" type="ORF">C7379_11220</name>
</gene>
<dbReference type="GO" id="GO:0009279">
    <property type="term" value="C:cell outer membrane"/>
    <property type="evidence" value="ECO:0007669"/>
    <property type="project" value="UniProtKB-SubCell"/>
</dbReference>
<evidence type="ECO:0000256" key="8">
    <source>
        <dbReference type="PROSITE-ProRule" id="PRU01360"/>
    </source>
</evidence>
<evidence type="ECO:0000259" key="12">
    <source>
        <dbReference type="Pfam" id="PF07715"/>
    </source>
</evidence>
<comment type="subcellular location">
    <subcellularLocation>
        <location evidence="1 8">Cell outer membrane</location>
        <topology evidence="1 8">Multi-pass membrane protein</topology>
    </subcellularLocation>
</comment>
<feature type="chain" id="PRO_5015421806" evidence="10">
    <location>
        <begin position="20"/>
        <end position="945"/>
    </location>
</feature>
<dbReference type="Pfam" id="PF13715">
    <property type="entry name" value="CarbopepD_reg_2"/>
    <property type="match status" value="1"/>
</dbReference>
<keyword evidence="6 8" id="KW-0472">Membrane</keyword>
<dbReference type="InterPro" id="IPR010104">
    <property type="entry name" value="TonB_rcpt_bac"/>
</dbReference>
<proteinExistence type="inferred from homology"/>
<dbReference type="EMBL" id="QENY01000012">
    <property type="protein sequence ID" value="PVX53439.1"/>
    <property type="molecule type" value="Genomic_DNA"/>
</dbReference>
<keyword evidence="5 9" id="KW-0798">TonB box</keyword>
<dbReference type="Gene3D" id="2.170.130.10">
    <property type="entry name" value="TonB-dependent receptor, plug domain"/>
    <property type="match status" value="1"/>
</dbReference>
<evidence type="ECO:0000256" key="3">
    <source>
        <dbReference type="ARBA" id="ARBA00022452"/>
    </source>
</evidence>
<dbReference type="RefSeq" id="WP_116616675.1">
    <property type="nucleotide sequence ID" value="NZ_QENY01000012.1"/>
</dbReference>
<keyword evidence="3 8" id="KW-1134">Transmembrane beta strand</keyword>
<name>A0A2U0U754_9BACT</name>
<dbReference type="InterPro" id="IPR000531">
    <property type="entry name" value="Beta-barrel_TonB"/>
</dbReference>
<dbReference type="CDD" id="cd01347">
    <property type="entry name" value="ligand_gated_channel"/>
    <property type="match status" value="1"/>
</dbReference>
<organism evidence="13 14">
    <name type="scientific">Hallella colorans</name>
    <dbReference type="NCBI Taxonomy" id="1703337"/>
    <lineage>
        <taxon>Bacteria</taxon>
        <taxon>Pseudomonadati</taxon>
        <taxon>Bacteroidota</taxon>
        <taxon>Bacteroidia</taxon>
        <taxon>Bacteroidales</taxon>
        <taxon>Prevotellaceae</taxon>
        <taxon>Hallella</taxon>
    </lineage>
</organism>
<dbReference type="Pfam" id="PF07715">
    <property type="entry name" value="Plug"/>
    <property type="match status" value="1"/>
</dbReference>
<dbReference type="AlphaFoldDB" id="A0A2U0U754"/>
<evidence type="ECO:0000313" key="14">
    <source>
        <dbReference type="Proteomes" id="UP000245870"/>
    </source>
</evidence>
<dbReference type="Proteomes" id="UP000245870">
    <property type="component" value="Unassembled WGS sequence"/>
</dbReference>
<evidence type="ECO:0000256" key="9">
    <source>
        <dbReference type="RuleBase" id="RU003357"/>
    </source>
</evidence>
<evidence type="ECO:0000256" key="6">
    <source>
        <dbReference type="ARBA" id="ARBA00023136"/>
    </source>
</evidence>
<dbReference type="InterPro" id="IPR037066">
    <property type="entry name" value="Plug_dom_sf"/>
</dbReference>
<keyword evidence="2 8" id="KW-0813">Transport</keyword>
<evidence type="ECO:0000256" key="7">
    <source>
        <dbReference type="ARBA" id="ARBA00023237"/>
    </source>
</evidence>
<dbReference type="Pfam" id="PF00593">
    <property type="entry name" value="TonB_dep_Rec_b-barrel"/>
    <property type="match status" value="1"/>
</dbReference>
<protein>
    <submittedName>
        <fullName evidence="13">TonB-dependent receptor</fullName>
    </submittedName>
</protein>
<reference evidence="13 14" key="1">
    <citation type="submission" date="2018-05" db="EMBL/GenBank/DDBJ databases">
        <title>Genomic Encyclopedia of Type Strains, Phase IV (KMG-IV): sequencing the most valuable type-strain genomes for metagenomic binning, comparative biology and taxonomic classification.</title>
        <authorList>
            <person name="Goeker M."/>
        </authorList>
    </citation>
    <scope>NUCLEOTIDE SEQUENCE [LARGE SCALE GENOMIC DNA]</scope>
    <source>
        <strain evidence="13 14">DSM 100333</strain>
    </source>
</reference>
<evidence type="ECO:0000256" key="10">
    <source>
        <dbReference type="SAM" id="SignalP"/>
    </source>
</evidence>
<keyword evidence="13" id="KW-0675">Receptor</keyword>
<keyword evidence="4 8" id="KW-0812">Transmembrane</keyword>
<dbReference type="InterPro" id="IPR008969">
    <property type="entry name" value="CarboxyPept-like_regulatory"/>
</dbReference>
<dbReference type="PROSITE" id="PS52016">
    <property type="entry name" value="TONB_DEPENDENT_REC_3"/>
    <property type="match status" value="1"/>
</dbReference>
<feature type="domain" description="TonB-dependent receptor plug" evidence="12">
    <location>
        <begin position="132"/>
        <end position="234"/>
    </location>
</feature>
<dbReference type="InterPro" id="IPR012910">
    <property type="entry name" value="Plug_dom"/>
</dbReference>
<evidence type="ECO:0000256" key="1">
    <source>
        <dbReference type="ARBA" id="ARBA00004571"/>
    </source>
</evidence>
<evidence type="ECO:0000256" key="5">
    <source>
        <dbReference type="ARBA" id="ARBA00023077"/>
    </source>
</evidence>
<dbReference type="SUPFAM" id="SSF49464">
    <property type="entry name" value="Carboxypeptidase regulatory domain-like"/>
    <property type="match status" value="1"/>
</dbReference>
<dbReference type="PANTHER" id="PTHR40980">
    <property type="entry name" value="PLUG DOMAIN-CONTAINING PROTEIN"/>
    <property type="match status" value="1"/>
</dbReference>
<dbReference type="InterPro" id="IPR036942">
    <property type="entry name" value="Beta-barrel_TonB_sf"/>
</dbReference>
<dbReference type="PANTHER" id="PTHR40980:SF4">
    <property type="entry name" value="TONB-DEPENDENT RECEPTOR-LIKE BETA-BARREL DOMAIN-CONTAINING PROTEIN"/>
    <property type="match status" value="1"/>
</dbReference>
<accession>A0A2U0U754</accession>
<feature type="signal peptide" evidence="10">
    <location>
        <begin position="1"/>
        <end position="19"/>
    </location>
</feature>
<keyword evidence="7 8" id="KW-0998">Cell outer membrane</keyword>
<feature type="domain" description="TonB-dependent receptor-like beta-barrel" evidence="11">
    <location>
        <begin position="475"/>
        <end position="912"/>
    </location>
</feature>
<dbReference type="OrthoDB" id="8727862at2"/>
<evidence type="ECO:0000313" key="13">
    <source>
        <dbReference type="EMBL" id="PVX53439.1"/>
    </source>
</evidence>
<evidence type="ECO:0000256" key="2">
    <source>
        <dbReference type="ARBA" id="ARBA00022448"/>
    </source>
</evidence>